<dbReference type="AlphaFoldDB" id="A0A6A6X9I7"/>
<evidence type="ECO:0000256" key="1">
    <source>
        <dbReference type="ARBA" id="ARBA00004123"/>
    </source>
</evidence>
<evidence type="ECO:0000256" key="4">
    <source>
        <dbReference type="ARBA" id="ARBA00023163"/>
    </source>
</evidence>
<evidence type="ECO:0000313" key="7">
    <source>
        <dbReference type="EMBL" id="KAF2793018.1"/>
    </source>
</evidence>
<evidence type="ECO:0000313" key="8">
    <source>
        <dbReference type="Proteomes" id="UP000799757"/>
    </source>
</evidence>
<dbReference type="GO" id="GO:0005634">
    <property type="term" value="C:nucleus"/>
    <property type="evidence" value="ECO:0007669"/>
    <property type="project" value="UniProtKB-SubCell"/>
</dbReference>
<dbReference type="PANTHER" id="PTHR31845">
    <property type="entry name" value="FINGER DOMAIN PROTEIN, PUTATIVE-RELATED"/>
    <property type="match status" value="1"/>
</dbReference>
<evidence type="ECO:0000256" key="5">
    <source>
        <dbReference type="ARBA" id="ARBA00023242"/>
    </source>
</evidence>
<dbReference type="GO" id="GO:0008270">
    <property type="term" value="F:zinc ion binding"/>
    <property type="evidence" value="ECO:0007669"/>
    <property type="project" value="InterPro"/>
</dbReference>
<dbReference type="GO" id="GO:0000981">
    <property type="term" value="F:DNA-binding transcription factor activity, RNA polymerase II-specific"/>
    <property type="evidence" value="ECO:0007669"/>
    <property type="project" value="InterPro"/>
</dbReference>
<protein>
    <recommendedName>
        <fullName evidence="9">Zn(2)-C6 fungal-type domain-containing protein</fullName>
    </recommendedName>
</protein>
<proteinExistence type="predicted"/>
<dbReference type="GO" id="GO:0000976">
    <property type="term" value="F:transcription cis-regulatory region binding"/>
    <property type="evidence" value="ECO:0007669"/>
    <property type="project" value="TreeGrafter"/>
</dbReference>
<sequence>MTPSQNDRLDCPSPSLRPSDLPPTTPTSGYPPSVLGLDTRVHAPTPSRPGGMAPRQVVPSSLACMQCFKSKCKCESRPDGDGCERCHRLKKQCRPSDSVRKSANARRRQNSAARIGALEGKVDSLVRLLSLVAQSPAFSATLDNASREDDSLVDYEQPLTHDEQANWSPGTADTTIEGDEVMGTHQSRADSPMTSLSSPHVGETTVDTLANAPPDSETSSMQHCETCLATFRDKMLPSFSFTYISPNATAQQLQHDRPFLMRAIMAVASPGKQQKIAYGRELKEILAQLALVQNQSSLDLLHGLLVFTAWSYDQIINPSGTLSRLMLLAISLACDLRLDKPLPSDEHMMKPMVDDAYEQEHNGSKHWFVAEEQRAVLACYALSSIISIYFAQIDAMKWKPRMDESLRAIEANKDSPTDVAFAFQVRLQLLAQKAVQFREQREWDFARAGSYPGPALSANLYIRTLQTQLHQLGDALPLALQERGTLIMHKHYIELCVNETARNLYFHAHQGLASGSGYMSGHDIVDTSGGNTPGYDRLDFSWRSVGAIKAWMDTFFLLSPAECVGLSFIHMAQLARCLMVLYRLSTFVHPGWDCNLVRNTLDILLVLDGVAKNLELASSEAGEQLPDDQFMHLAGQMRKFRSKAATRMSRNVTTAEDGRWHNGGEMISPSGSEGAALQDQILLQPFSASDDAFLDSIFRDFGDGWSV</sequence>
<dbReference type="OrthoDB" id="1600564at2759"/>
<dbReference type="EMBL" id="MU001945">
    <property type="protein sequence ID" value="KAF2793018.1"/>
    <property type="molecule type" value="Genomic_DNA"/>
</dbReference>
<feature type="region of interest" description="Disordered" evidence="6">
    <location>
        <begin position="158"/>
        <end position="177"/>
    </location>
</feature>
<keyword evidence="3" id="KW-0238">DNA-binding</keyword>
<keyword evidence="8" id="KW-1185">Reference proteome</keyword>
<gene>
    <name evidence="7" type="ORF">K505DRAFT_306529</name>
</gene>
<evidence type="ECO:0000256" key="6">
    <source>
        <dbReference type="SAM" id="MobiDB-lite"/>
    </source>
</evidence>
<evidence type="ECO:0008006" key="9">
    <source>
        <dbReference type="Google" id="ProtNLM"/>
    </source>
</evidence>
<accession>A0A6A6X9I7</accession>
<dbReference type="PANTHER" id="PTHR31845:SF18">
    <property type="entry name" value="ZN(II)2CYS6 TRANSCRIPTION FACTOR (EUROFUNG)"/>
    <property type="match status" value="1"/>
</dbReference>
<reference evidence="7" key="1">
    <citation type="journal article" date="2020" name="Stud. Mycol.">
        <title>101 Dothideomycetes genomes: a test case for predicting lifestyles and emergence of pathogens.</title>
        <authorList>
            <person name="Haridas S."/>
            <person name="Albert R."/>
            <person name="Binder M."/>
            <person name="Bloem J."/>
            <person name="Labutti K."/>
            <person name="Salamov A."/>
            <person name="Andreopoulos B."/>
            <person name="Baker S."/>
            <person name="Barry K."/>
            <person name="Bills G."/>
            <person name="Bluhm B."/>
            <person name="Cannon C."/>
            <person name="Castanera R."/>
            <person name="Culley D."/>
            <person name="Daum C."/>
            <person name="Ezra D."/>
            <person name="Gonzalez J."/>
            <person name="Henrissat B."/>
            <person name="Kuo A."/>
            <person name="Liang C."/>
            <person name="Lipzen A."/>
            <person name="Lutzoni F."/>
            <person name="Magnuson J."/>
            <person name="Mondo S."/>
            <person name="Nolan M."/>
            <person name="Ohm R."/>
            <person name="Pangilinan J."/>
            <person name="Park H.-J."/>
            <person name="Ramirez L."/>
            <person name="Alfaro M."/>
            <person name="Sun H."/>
            <person name="Tritt A."/>
            <person name="Yoshinaga Y."/>
            <person name="Zwiers L.-H."/>
            <person name="Turgeon B."/>
            <person name="Goodwin S."/>
            <person name="Spatafora J."/>
            <person name="Crous P."/>
            <person name="Grigoriev I."/>
        </authorList>
    </citation>
    <scope>NUCLEOTIDE SEQUENCE</scope>
    <source>
        <strain evidence="7">CBS 109.77</strain>
    </source>
</reference>
<dbReference type="Proteomes" id="UP000799757">
    <property type="component" value="Unassembled WGS sequence"/>
</dbReference>
<dbReference type="InterPro" id="IPR051089">
    <property type="entry name" value="prtT"/>
</dbReference>
<dbReference type="InterPro" id="IPR036864">
    <property type="entry name" value="Zn2-C6_fun-type_DNA-bd_sf"/>
</dbReference>
<keyword evidence="5" id="KW-0539">Nucleus</keyword>
<keyword evidence="2" id="KW-0805">Transcription regulation</keyword>
<keyword evidence="4" id="KW-0804">Transcription</keyword>
<name>A0A6A6X9I7_9PLEO</name>
<evidence type="ECO:0000256" key="3">
    <source>
        <dbReference type="ARBA" id="ARBA00023125"/>
    </source>
</evidence>
<feature type="region of interest" description="Disordered" evidence="6">
    <location>
        <begin position="1"/>
        <end position="55"/>
    </location>
</feature>
<feature type="region of interest" description="Disordered" evidence="6">
    <location>
        <begin position="184"/>
        <end position="220"/>
    </location>
</feature>
<organism evidence="7 8">
    <name type="scientific">Melanomma pulvis-pyrius CBS 109.77</name>
    <dbReference type="NCBI Taxonomy" id="1314802"/>
    <lineage>
        <taxon>Eukaryota</taxon>
        <taxon>Fungi</taxon>
        <taxon>Dikarya</taxon>
        <taxon>Ascomycota</taxon>
        <taxon>Pezizomycotina</taxon>
        <taxon>Dothideomycetes</taxon>
        <taxon>Pleosporomycetidae</taxon>
        <taxon>Pleosporales</taxon>
        <taxon>Melanommataceae</taxon>
        <taxon>Melanomma</taxon>
    </lineage>
</organism>
<feature type="compositionally biased region" description="Polar residues" evidence="6">
    <location>
        <begin position="165"/>
        <end position="174"/>
    </location>
</feature>
<dbReference type="Gene3D" id="4.10.240.10">
    <property type="entry name" value="Zn(2)-C6 fungal-type DNA-binding domain"/>
    <property type="match status" value="1"/>
</dbReference>
<evidence type="ECO:0000256" key="2">
    <source>
        <dbReference type="ARBA" id="ARBA00023015"/>
    </source>
</evidence>
<comment type="subcellular location">
    <subcellularLocation>
        <location evidence="1">Nucleus</location>
    </subcellularLocation>
</comment>